<organism evidence="3 4">
    <name type="scientific">Carpinus fangiana</name>
    <dbReference type="NCBI Taxonomy" id="176857"/>
    <lineage>
        <taxon>Eukaryota</taxon>
        <taxon>Viridiplantae</taxon>
        <taxon>Streptophyta</taxon>
        <taxon>Embryophyta</taxon>
        <taxon>Tracheophyta</taxon>
        <taxon>Spermatophyta</taxon>
        <taxon>Magnoliopsida</taxon>
        <taxon>eudicotyledons</taxon>
        <taxon>Gunneridae</taxon>
        <taxon>Pentapetalae</taxon>
        <taxon>rosids</taxon>
        <taxon>fabids</taxon>
        <taxon>Fagales</taxon>
        <taxon>Betulaceae</taxon>
        <taxon>Carpinus</taxon>
    </lineage>
</organism>
<gene>
    <name evidence="3" type="ORF">FH972_000647</name>
</gene>
<sequence>MTFINSIIAVIKKFYDEWNIHGFVLLSLSLQAILILFAPFRKRTGNKKVIFLLWIAYLLADWAAGFAVGLISNSQKYSGKPDDHADLMVFWAPFLLLHLGGPDTITAFALEDNALWLRHLVGLVSQVSTSLIVFNQSLPRNKLWIPTLLLFVAGTIKYCERTRALFLASLNRFRASILKPPYSGPNYGKLMEIHNLNEVAKVPIQIEIIPTTTIKQSEKQRYGIHEEDLDELTVVKYAYVFFEIFKGLVVDLNSSPEERRMSREFIHHRNSKDAFKVLAVELNFMYDVLYTKVVVVHSKFGHFVRFISWGAVVAAFLTFYLLDKNGFHKIDVGITYTLLFGAISLDTIAFFMLAFSDWTSASIQNSSRDSICTARIKKLLCFLLKCCLKRKNCWKEGNILFRRWSESLHGYNLIDYCLEERPKEKPTCTLFDHIRLGLIRVNEKLGLKDLYDWMMIRMKYVSKKSMKEELWKFIFDQLQMKSHLAEDLDNTKRICSARGEWVLLHSGWNDYNPTFMSYVVDVDYDQSLIIWHIATHFCYNNDTATDIKGDERNLREFCKILSEYMLYLLVMEPDMMSTVGGIGQIRFHDTCAEAKEFFTRKNTELKKLRKEFFKRKNKELEKLRDDERKRACQMILDVNTNNVRPAELKGDKSKSVLFDACILAKELQKLDGEKRWKLMSEVWVELLSYAANRCKASAHAAQLSKGGELITFVWLLMAHFGMRDLYYTKEAPSTKLIVGK</sequence>
<keyword evidence="1" id="KW-0812">Transmembrane</keyword>
<feature type="transmembrane region" description="Helical" evidence="1">
    <location>
        <begin position="303"/>
        <end position="322"/>
    </location>
</feature>
<feature type="domain" description="DUF4220" evidence="2">
    <location>
        <begin position="54"/>
        <end position="416"/>
    </location>
</feature>
<dbReference type="OrthoDB" id="1689146at2759"/>
<evidence type="ECO:0000313" key="3">
    <source>
        <dbReference type="EMBL" id="KAE7995884.1"/>
    </source>
</evidence>
<dbReference type="AlphaFoldDB" id="A0A5N6QBZ1"/>
<dbReference type="PANTHER" id="PTHR31325">
    <property type="entry name" value="OS01G0798800 PROTEIN-RELATED"/>
    <property type="match status" value="1"/>
</dbReference>
<dbReference type="Pfam" id="PF13968">
    <property type="entry name" value="DUF4220"/>
    <property type="match status" value="1"/>
</dbReference>
<dbReference type="InterPro" id="IPR007658">
    <property type="entry name" value="DUF594"/>
</dbReference>
<accession>A0A5N6QBZ1</accession>
<feature type="transmembrane region" description="Helical" evidence="1">
    <location>
        <begin position="334"/>
        <end position="355"/>
    </location>
</feature>
<reference evidence="3 4" key="1">
    <citation type="submission" date="2019-06" db="EMBL/GenBank/DDBJ databases">
        <title>A chromosomal-level reference genome of Carpinus fangiana (Coryloideae, Betulaceae).</title>
        <authorList>
            <person name="Yang X."/>
            <person name="Wang Z."/>
            <person name="Zhang L."/>
            <person name="Hao G."/>
            <person name="Liu J."/>
            <person name="Yang Y."/>
        </authorList>
    </citation>
    <scope>NUCLEOTIDE SEQUENCE [LARGE SCALE GENOMIC DNA]</scope>
    <source>
        <strain evidence="3">Cfa_2016G</strain>
        <tissue evidence="3">Leaf</tissue>
    </source>
</reference>
<proteinExistence type="predicted"/>
<protein>
    <recommendedName>
        <fullName evidence="2">DUF4220 domain-containing protein</fullName>
    </recommendedName>
</protein>
<feature type="transmembrane region" description="Helical" evidence="1">
    <location>
        <begin position="20"/>
        <end position="38"/>
    </location>
</feature>
<keyword evidence="1" id="KW-0472">Membrane</keyword>
<evidence type="ECO:0000259" key="2">
    <source>
        <dbReference type="Pfam" id="PF13968"/>
    </source>
</evidence>
<dbReference type="InterPro" id="IPR025315">
    <property type="entry name" value="DUF4220"/>
</dbReference>
<evidence type="ECO:0000313" key="4">
    <source>
        <dbReference type="Proteomes" id="UP000327013"/>
    </source>
</evidence>
<dbReference type="Proteomes" id="UP000327013">
    <property type="component" value="Chromosome 1"/>
</dbReference>
<dbReference type="Pfam" id="PF04578">
    <property type="entry name" value="DUF594"/>
    <property type="match status" value="1"/>
</dbReference>
<dbReference type="EMBL" id="CM017321">
    <property type="protein sequence ID" value="KAE7995884.1"/>
    <property type="molecule type" value="Genomic_DNA"/>
</dbReference>
<feature type="transmembrane region" description="Helical" evidence="1">
    <location>
        <begin position="91"/>
        <end position="110"/>
    </location>
</feature>
<evidence type="ECO:0000256" key="1">
    <source>
        <dbReference type="SAM" id="Phobius"/>
    </source>
</evidence>
<keyword evidence="1" id="KW-1133">Transmembrane helix</keyword>
<keyword evidence="4" id="KW-1185">Reference proteome</keyword>
<name>A0A5N6QBZ1_9ROSI</name>
<feature type="transmembrane region" description="Helical" evidence="1">
    <location>
        <begin position="50"/>
        <end position="71"/>
    </location>
</feature>